<evidence type="ECO:0000313" key="1">
    <source>
        <dbReference type="EMBL" id="PKY60875.1"/>
    </source>
</evidence>
<organism evidence="1 2">
    <name type="scientific">Rhizophagus irregularis</name>
    <dbReference type="NCBI Taxonomy" id="588596"/>
    <lineage>
        <taxon>Eukaryota</taxon>
        <taxon>Fungi</taxon>
        <taxon>Fungi incertae sedis</taxon>
        <taxon>Mucoromycota</taxon>
        <taxon>Glomeromycotina</taxon>
        <taxon>Glomeromycetes</taxon>
        <taxon>Glomerales</taxon>
        <taxon>Glomeraceae</taxon>
        <taxon>Rhizophagus</taxon>
    </lineage>
</organism>
<dbReference type="AlphaFoldDB" id="A0A2I1HPR0"/>
<reference evidence="1 2" key="1">
    <citation type="submission" date="2015-10" db="EMBL/GenBank/DDBJ databases">
        <title>Genome analyses suggest a sexual origin of heterokaryosis in a supposedly ancient asexual fungus.</title>
        <authorList>
            <person name="Ropars J."/>
            <person name="Sedzielewska K."/>
            <person name="Noel J."/>
            <person name="Charron P."/>
            <person name="Farinelli L."/>
            <person name="Marton T."/>
            <person name="Kruger M."/>
            <person name="Pelin A."/>
            <person name="Brachmann A."/>
            <person name="Corradi N."/>
        </authorList>
    </citation>
    <scope>NUCLEOTIDE SEQUENCE [LARGE SCALE GENOMIC DNA]</scope>
    <source>
        <strain evidence="1 2">A4</strain>
    </source>
</reference>
<evidence type="ECO:0000313" key="2">
    <source>
        <dbReference type="Proteomes" id="UP000234323"/>
    </source>
</evidence>
<proteinExistence type="predicted"/>
<comment type="caution">
    <text evidence="1">The sequence shown here is derived from an EMBL/GenBank/DDBJ whole genome shotgun (WGS) entry which is preliminary data.</text>
</comment>
<dbReference type="EMBL" id="LLXI01004683">
    <property type="protein sequence ID" value="PKY60875.1"/>
    <property type="molecule type" value="Genomic_DNA"/>
</dbReference>
<sequence>MVNNTSLTPIKQQIIDGARLKKCNFIYPTIDIQQRNYPRLYPLGKIPCIGCKNMKDNNEHVGL</sequence>
<dbReference type="Proteomes" id="UP000234323">
    <property type="component" value="Unassembled WGS sequence"/>
</dbReference>
<accession>A0A2I1HPR0</accession>
<keyword evidence="2" id="KW-1185">Reference proteome</keyword>
<name>A0A2I1HPR0_9GLOM</name>
<protein>
    <submittedName>
        <fullName evidence="1">Uncharacterized protein</fullName>
    </submittedName>
</protein>
<gene>
    <name evidence="1" type="ORF">RhiirA4_485086</name>
</gene>